<keyword evidence="4" id="KW-0378">Hydrolase</keyword>
<feature type="compositionally biased region" description="Polar residues" evidence="8">
    <location>
        <begin position="1270"/>
        <end position="1324"/>
    </location>
</feature>
<comment type="similarity">
    <text evidence="2">Belongs to the DEAD box helicase family. DEAH subfamily. FANCM sub-subfamily.</text>
</comment>
<evidence type="ECO:0000256" key="3">
    <source>
        <dbReference type="ARBA" id="ARBA00022741"/>
    </source>
</evidence>
<sequence length="1433" mass="159114">MAPGVLGGVGLSGGGTRGLHSTGVKRMGGGHGHGHDEPYYMHAKHMYNLDRVKYQKIKMPLAVFTAFSIGVAVPVYAVIFQQKKTASGIASTSREIEMPLVHIILQNDKIQPPIFVPRDDVIENKKRNGTSRQSTLDKFVVKAAPRPPPPIPDVPEPVDERVSGVQIDPEAARTWIYPVNVPLRDYQFAITKTALFSNTLVALPTGLGKTLIAAVVMFNYFRWFPEGKIVFAAPSRPLVMQQIEACHNIVGIPQDLTIDMTGQISPPKRACYWKSRRVFFVTPQVLEKDIESGRCLAKHMVCLVIDEAHRALGNYASSSAVRELMAVPVQLRILALTATPGSKQQTIQQIIDNLRISTLEYRNESDGDVSKYVHNRKIELIQVPMGQDAVEIDNKLLEVIHPYFQKLCSMRVIQNRDYKTVANGYTALLSPCEILNSREKFRQAPPQGISDIILGDAEGYFGVLLTLYHIRKLLSSHGIRPAHEMLEEKLKQRYFARYLSRNEHLFRAKLIMEQNLDHKAPSPKLSKMLEVLLDHFKTKDPENSRVIIFSNFRGSVRDIMDTLGKIGSFVRATQFIGQSSGGYNVIVATSIGEEGLDIMEVDLVICFDANISPLRMIQRMGRTGRKHDDLLVLACEGPELKGYMRKQANSKTVGKHMRNGGRTSFCFHPSPRMVPHIYKPEVHYVELSIEQFVRSGKKVKDDDQMITPWFQKKLTDAESDLIAKYFHQTSGNTWKPSLIAFPHFQTFPSRVHKVMHSFKTGLLIDAMQGLEGLSFGSDSKISLVEDQVGLEKDLGGGNVEKHENGEDLQFVDDFSNQNLKDKLLGSKASTCTETLETKEKPSVAQQSPDGHSYLFGPDFISVDAFGNVLILSVPLLTSKGVSHPTHTRESSTVFLNCLVDEVSFQLNNVEYNKDLPVEAGAVEDLITSQTRCPKYGSPRSICDSGALQERAIRGVERVPQNGNLEDEDCVIETPDAKIKASTLLPDKDSNDSREIELSPRLTNMIKSGVVPESPVVDNGWYSCLCTQGRLSTGIERSTYLVADPASPVQSHNELPLKSSSPEKNEIVNMESNACEINACASPIKSALQTPLLCKDNTSGIRCCTSTSPIVGKSESPLVDLTNDSCSKNWCLSVGEKSESVKRTRKFKRLRKVADNEEHENLHTGRDSFPNPRAKLARSFTRHKLGRGRKKFNDDVVRAFIDEEAEVSTDCDTSDTEEDNQNDSPNESFIDDRTCPTNAATQSATRGPDMMAIYRRSLLSQSPMARFPCGSDTSTPQSMAPTTRMSETLSGSGKASFSLQTPFTDSANQSTNSRDSKPSFQTNHNPEAVPCTTGVSSIREGGDNAGRKRKLSFCPSSSVPAINLETEFQRECEMACDDDDDEFFDDIDFDAIEAQATLLLKEKSESTTQKQEVTIPPQPQSPSLDFPSFDLGIW</sequence>
<evidence type="ECO:0000256" key="9">
    <source>
        <dbReference type="SAM" id="Phobius"/>
    </source>
</evidence>
<feature type="transmembrane region" description="Helical" evidence="9">
    <location>
        <begin position="61"/>
        <end position="79"/>
    </location>
</feature>
<dbReference type="SUPFAM" id="SSF52540">
    <property type="entry name" value="P-loop containing nucleoside triphosphate hydrolases"/>
    <property type="match status" value="1"/>
</dbReference>
<evidence type="ECO:0000256" key="6">
    <source>
        <dbReference type="ARBA" id="ARBA00022840"/>
    </source>
</evidence>
<accession>A0AA88A555</accession>
<feature type="compositionally biased region" description="Acidic residues" evidence="8">
    <location>
        <begin position="1205"/>
        <end position="1220"/>
    </location>
</feature>
<reference evidence="12" key="1">
    <citation type="submission" date="2023-07" db="EMBL/GenBank/DDBJ databases">
        <title>draft genome sequence of fig (Ficus carica).</title>
        <authorList>
            <person name="Takahashi T."/>
            <person name="Nishimura K."/>
        </authorList>
    </citation>
    <scope>NUCLEOTIDE SEQUENCE</scope>
</reference>
<evidence type="ECO:0000259" key="10">
    <source>
        <dbReference type="PROSITE" id="PS51192"/>
    </source>
</evidence>
<dbReference type="InterPro" id="IPR014001">
    <property type="entry name" value="Helicase_ATP-bd"/>
</dbReference>
<protein>
    <submittedName>
        <fullName evidence="12">Uncharacterized protein</fullName>
    </submittedName>
</protein>
<evidence type="ECO:0000256" key="2">
    <source>
        <dbReference type="ARBA" id="ARBA00009889"/>
    </source>
</evidence>
<evidence type="ECO:0000256" key="8">
    <source>
        <dbReference type="SAM" id="MobiDB-lite"/>
    </source>
</evidence>
<dbReference type="GO" id="GO:0000400">
    <property type="term" value="F:four-way junction DNA binding"/>
    <property type="evidence" value="ECO:0007669"/>
    <property type="project" value="TreeGrafter"/>
</dbReference>
<dbReference type="GO" id="GO:0009378">
    <property type="term" value="F:four-way junction helicase activity"/>
    <property type="evidence" value="ECO:0007669"/>
    <property type="project" value="TreeGrafter"/>
</dbReference>
<dbReference type="GO" id="GO:0045003">
    <property type="term" value="P:double-strand break repair via synthesis-dependent strand annealing"/>
    <property type="evidence" value="ECO:0007669"/>
    <property type="project" value="TreeGrafter"/>
</dbReference>
<keyword evidence="5" id="KW-0347">Helicase</keyword>
<dbReference type="SMART" id="SM00490">
    <property type="entry name" value="HELICc"/>
    <property type="match status" value="1"/>
</dbReference>
<feature type="region of interest" description="Disordered" evidence="8">
    <location>
        <begin position="1262"/>
        <end position="1349"/>
    </location>
</feature>
<feature type="region of interest" description="Disordered" evidence="8">
    <location>
        <begin position="1402"/>
        <end position="1433"/>
    </location>
</feature>
<dbReference type="Gene3D" id="1.20.1320.30">
    <property type="match status" value="1"/>
</dbReference>
<dbReference type="GO" id="GO:0005524">
    <property type="term" value="F:ATP binding"/>
    <property type="evidence" value="ECO:0007669"/>
    <property type="project" value="UniProtKB-KW"/>
</dbReference>
<dbReference type="InterPro" id="IPR001650">
    <property type="entry name" value="Helicase_C-like"/>
</dbReference>
<evidence type="ECO:0000313" key="13">
    <source>
        <dbReference type="Proteomes" id="UP001187192"/>
    </source>
</evidence>
<dbReference type="Gene3D" id="3.40.50.300">
    <property type="entry name" value="P-loop containing nucleotide triphosphate hydrolases"/>
    <property type="match status" value="2"/>
</dbReference>
<dbReference type="FunFam" id="3.40.50.300:FF:000861">
    <property type="entry name" value="Fanconi anemia, complementation group M"/>
    <property type="match status" value="1"/>
</dbReference>
<keyword evidence="9" id="KW-0812">Transmembrane</keyword>
<dbReference type="InterPro" id="IPR027417">
    <property type="entry name" value="P-loop_NTPase"/>
</dbReference>
<feature type="region of interest" description="Disordered" evidence="8">
    <location>
        <begin position="1205"/>
        <end position="1248"/>
    </location>
</feature>
<feature type="compositionally biased region" description="Polar residues" evidence="8">
    <location>
        <begin position="1234"/>
        <end position="1244"/>
    </location>
</feature>
<evidence type="ECO:0000256" key="1">
    <source>
        <dbReference type="ARBA" id="ARBA00004123"/>
    </source>
</evidence>
<dbReference type="GO" id="GO:0043138">
    <property type="term" value="F:3'-5' DNA helicase activity"/>
    <property type="evidence" value="ECO:0007669"/>
    <property type="project" value="InterPro"/>
</dbReference>
<dbReference type="CDD" id="cd18033">
    <property type="entry name" value="DEXDc_FANCM"/>
    <property type="match status" value="1"/>
</dbReference>
<dbReference type="GO" id="GO:0016787">
    <property type="term" value="F:hydrolase activity"/>
    <property type="evidence" value="ECO:0007669"/>
    <property type="project" value="UniProtKB-KW"/>
</dbReference>
<dbReference type="PROSITE" id="PS51192">
    <property type="entry name" value="HELICASE_ATP_BIND_1"/>
    <property type="match status" value="1"/>
</dbReference>
<evidence type="ECO:0000256" key="7">
    <source>
        <dbReference type="ARBA" id="ARBA00023242"/>
    </source>
</evidence>
<keyword evidence="13" id="KW-1185">Reference proteome</keyword>
<name>A0AA88A555_FICCA</name>
<evidence type="ECO:0000259" key="11">
    <source>
        <dbReference type="PROSITE" id="PS51194"/>
    </source>
</evidence>
<comment type="caution">
    <text evidence="12">The sequence shown here is derived from an EMBL/GenBank/DDBJ whole genome shotgun (WGS) entry which is preliminary data.</text>
</comment>
<proteinExistence type="inferred from homology"/>
<dbReference type="Proteomes" id="UP001187192">
    <property type="component" value="Unassembled WGS sequence"/>
</dbReference>
<evidence type="ECO:0000256" key="5">
    <source>
        <dbReference type="ARBA" id="ARBA00022806"/>
    </source>
</evidence>
<evidence type="ECO:0000313" key="12">
    <source>
        <dbReference type="EMBL" id="GMN45150.1"/>
    </source>
</evidence>
<dbReference type="CDD" id="cd12091">
    <property type="entry name" value="FANCM_ID"/>
    <property type="match status" value="1"/>
</dbReference>
<evidence type="ECO:0000256" key="4">
    <source>
        <dbReference type="ARBA" id="ARBA00022801"/>
    </source>
</evidence>
<dbReference type="EMBL" id="BTGU01000020">
    <property type="protein sequence ID" value="GMN45150.1"/>
    <property type="molecule type" value="Genomic_DNA"/>
</dbReference>
<keyword evidence="9" id="KW-0472">Membrane</keyword>
<dbReference type="PANTHER" id="PTHR14025">
    <property type="entry name" value="FANCONI ANEMIA GROUP M FANCM FAMILY MEMBER"/>
    <property type="match status" value="1"/>
</dbReference>
<gene>
    <name evidence="12" type="ORF">TIFTF001_014343</name>
</gene>
<dbReference type="Pfam" id="PF00270">
    <property type="entry name" value="DEAD"/>
    <property type="match status" value="1"/>
</dbReference>
<dbReference type="PROSITE" id="PS51194">
    <property type="entry name" value="HELICASE_CTER"/>
    <property type="match status" value="1"/>
</dbReference>
<organism evidence="12 13">
    <name type="scientific">Ficus carica</name>
    <name type="common">Common fig</name>
    <dbReference type="NCBI Taxonomy" id="3494"/>
    <lineage>
        <taxon>Eukaryota</taxon>
        <taxon>Viridiplantae</taxon>
        <taxon>Streptophyta</taxon>
        <taxon>Embryophyta</taxon>
        <taxon>Tracheophyta</taxon>
        <taxon>Spermatophyta</taxon>
        <taxon>Magnoliopsida</taxon>
        <taxon>eudicotyledons</taxon>
        <taxon>Gunneridae</taxon>
        <taxon>Pentapetalae</taxon>
        <taxon>rosids</taxon>
        <taxon>fabids</taxon>
        <taxon>Rosales</taxon>
        <taxon>Moraceae</taxon>
        <taxon>Ficeae</taxon>
        <taxon>Ficus</taxon>
    </lineage>
</organism>
<keyword evidence="6" id="KW-0067">ATP-binding</keyword>
<comment type="subcellular location">
    <subcellularLocation>
        <location evidence="1">Nucleus</location>
    </subcellularLocation>
</comment>
<dbReference type="InterPro" id="IPR011545">
    <property type="entry name" value="DEAD/DEAH_box_helicase_dom"/>
</dbReference>
<dbReference type="SMART" id="SM00487">
    <property type="entry name" value="DEXDc"/>
    <property type="match status" value="1"/>
</dbReference>
<dbReference type="Pfam" id="PF00271">
    <property type="entry name" value="Helicase_C"/>
    <property type="match status" value="1"/>
</dbReference>
<keyword evidence="7" id="KW-0539">Nucleus</keyword>
<feature type="domain" description="Helicase ATP-binding" evidence="10">
    <location>
        <begin position="190"/>
        <end position="358"/>
    </location>
</feature>
<dbReference type="PANTHER" id="PTHR14025:SF20">
    <property type="entry name" value="FANCONI ANEMIA GROUP M PROTEIN"/>
    <property type="match status" value="1"/>
</dbReference>
<keyword evidence="3" id="KW-0547">Nucleotide-binding</keyword>
<dbReference type="InterPro" id="IPR044749">
    <property type="entry name" value="FANCM_DEXDc"/>
</dbReference>
<dbReference type="InterPro" id="IPR039686">
    <property type="entry name" value="FANCM/Mph1-like_ID"/>
</dbReference>
<feature type="domain" description="Helicase C-terminal" evidence="11">
    <location>
        <begin position="532"/>
        <end position="678"/>
    </location>
</feature>
<keyword evidence="9" id="KW-1133">Transmembrane helix</keyword>
<dbReference type="GO" id="GO:0036297">
    <property type="term" value="P:interstrand cross-link repair"/>
    <property type="evidence" value="ECO:0007669"/>
    <property type="project" value="TreeGrafter"/>
</dbReference>
<dbReference type="GO" id="GO:0005634">
    <property type="term" value="C:nucleus"/>
    <property type="evidence" value="ECO:0007669"/>
    <property type="project" value="UniProtKB-SubCell"/>
</dbReference>